<evidence type="ECO:0000313" key="1">
    <source>
        <dbReference type="EMBL" id="TRM11760.1"/>
    </source>
</evidence>
<sequence>MFRMRSNLFLSTVITTLSALAIGLLSLSYISYYSAEKTAKDNIPDDFSIPYSENTSKAVGTVL</sequence>
<name>A0A549YIR3_9BACI</name>
<proteinExistence type="predicted"/>
<dbReference type="Proteomes" id="UP000319280">
    <property type="component" value="Unassembled WGS sequence"/>
</dbReference>
<gene>
    <name evidence="1" type="ORF">FH966_08750</name>
</gene>
<dbReference type="AlphaFoldDB" id="A0A549YIR3"/>
<reference evidence="1 2" key="1">
    <citation type="submission" date="2019-07" db="EMBL/GenBank/DDBJ databases">
        <title>Genomic analysis of Lentibacillus sp. NKC851-2.</title>
        <authorList>
            <person name="Oh Y.J."/>
        </authorList>
    </citation>
    <scope>NUCLEOTIDE SEQUENCE [LARGE SCALE GENOMIC DNA]</scope>
    <source>
        <strain evidence="1 2">NKC851-2</strain>
    </source>
</reference>
<protein>
    <submittedName>
        <fullName evidence="1">Uncharacterized protein</fullName>
    </submittedName>
</protein>
<comment type="caution">
    <text evidence="1">The sequence shown here is derived from an EMBL/GenBank/DDBJ whole genome shotgun (WGS) entry which is preliminary data.</text>
</comment>
<accession>A0A549YIR3</accession>
<dbReference type="EMBL" id="VJMZ01000001">
    <property type="protein sequence ID" value="TRM11760.1"/>
    <property type="molecule type" value="Genomic_DNA"/>
</dbReference>
<organism evidence="1 2">
    <name type="scientific">Lentibacillus cibarius</name>
    <dbReference type="NCBI Taxonomy" id="2583219"/>
    <lineage>
        <taxon>Bacteria</taxon>
        <taxon>Bacillati</taxon>
        <taxon>Bacillota</taxon>
        <taxon>Bacilli</taxon>
        <taxon>Bacillales</taxon>
        <taxon>Bacillaceae</taxon>
        <taxon>Lentibacillus</taxon>
    </lineage>
</organism>
<keyword evidence="2" id="KW-1185">Reference proteome</keyword>
<evidence type="ECO:0000313" key="2">
    <source>
        <dbReference type="Proteomes" id="UP000319280"/>
    </source>
</evidence>